<evidence type="ECO:0000313" key="5">
    <source>
        <dbReference type="Proteomes" id="UP000525078"/>
    </source>
</evidence>
<feature type="coiled-coil region" evidence="1">
    <location>
        <begin position="63"/>
        <end position="90"/>
    </location>
</feature>
<proteinExistence type="predicted"/>
<name>A0A7J6DZL7_CANSA</name>
<dbReference type="Proteomes" id="UP000583929">
    <property type="component" value="Unassembled WGS sequence"/>
</dbReference>
<dbReference type="EMBL" id="JAATIP010000333">
    <property type="protein sequence ID" value="KAF4351582.1"/>
    <property type="molecule type" value="Genomic_DNA"/>
</dbReference>
<evidence type="ECO:0000256" key="1">
    <source>
        <dbReference type="SAM" id="Coils"/>
    </source>
</evidence>
<evidence type="ECO:0000313" key="6">
    <source>
        <dbReference type="Proteomes" id="UP000583929"/>
    </source>
</evidence>
<reference evidence="5 6" key="1">
    <citation type="journal article" date="2020" name="bioRxiv">
        <title>Sequence and annotation of 42 cannabis genomes reveals extensive copy number variation in cannabinoid synthesis and pathogen resistance genes.</title>
        <authorList>
            <person name="Mckernan K.J."/>
            <person name="Helbert Y."/>
            <person name="Kane L.T."/>
            <person name="Ebling H."/>
            <person name="Zhang L."/>
            <person name="Liu B."/>
            <person name="Eaton Z."/>
            <person name="Mclaughlin S."/>
            <person name="Kingan S."/>
            <person name="Baybayan P."/>
            <person name="Concepcion G."/>
            <person name="Jordan M."/>
            <person name="Riva A."/>
            <person name="Barbazuk W."/>
            <person name="Harkins T."/>
        </authorList>
    </citation>
    <scope>NUCLEOTIDE SEQUENCE [LARGE SCALE GENOMIC DNA]</scope>
    <source>
        <strain evidence="5 6">cv. Jamaican Lion 4</strain>
        <strain evidence="4">Father</strain>
        <strain evidence="3">Mother</strain>
        <tissue evidence="3">Leaf</tissue>
    </source>
</reference>
<organism evidence="3 5">
    <name type="scientific">Cannabis sativa</name>
    <name type="common">Hemp</name>
    <name type="synonym">Marijuana</name>
    <dbReference type="NCBI Taxonomy" id="3483"/>
    <lineage>
        <taxon>Eukaryota</taxon>
        <taxon>Viridiplantae</taxon>
        <taxon>Streptophyta</taxon>
        <taxon>Embryophyta</taxon>
        <taxon>Tracheophyta</taxon>
        <taxon>Spermatophyta</taxon>
        <taxon>Magnoliopsida</taxon>
        <taxon>eudicotyledons</taxon>
        <taxon>Gunneridae</taxon>
        <taxon>Pentapetalae</taxon>
        <taxon>rosids</taxon>
        <taxon>fabids</taxon>
        <taxon>Rosales</taxon>
        <taxon>Cannabaceae</taxon>
        <taxon>Cannabis</taxon>
    </lineage>
</organism>
<feature type="region of interest" description="Disordered" evidence="2">
    <location>
        <begin position="1"/>
        <end position="31"/>
    </location>
</feature>
<feature type="compositionally biased region" description="Low complexity" evidence="2">
    <location>
        <begin position="1"/>
        <end position="10"/>
    </location>
</feature>
<gene>
    <name evidence="3" type="ORF">F8388_003235</name>
    <name evidence="4" type="ORF">G4B88_012742</name>
</gene>
<keyword evidence="6" id="KW-1185">Reference proteome</keyword>
<evidence type="ECO:0000313" key="4">
    <source>
        <dbReference type="EMBL" id="KAF4370942.1"/>
    </source>
</evidence>
<keyword evidence="1" id="KW-0175">Coiled coil</keyword>
<comment type="caution">
    <text evidence="3">The sequence shown here is derived from an EMBL/GenBank/DDBJ whole genome shotgun (WGS) entry which is preliminary data.</text>
</comment>
<dbReference type="AlphaFoldDB" id="A0A7J6DZL7"/>
<accession>A0A7J6DZL7</accession>
<protein>
    <submittedName>
        <fullName evidence="3">Uncharacterized protein</fullName>
    </submittedName>
</protein>
<evidence type="ECO:0000313" key="3">
    <source>
        <dbReference type="EMBL" id="KAF4351582.1"/>
    </source>
</evidence>
<evidence type="ECO:0000256" key="2">
    <source>
        <dbReference type="SAM" id="MobiDB-lite"/>
    </source>
</evidence>
<dbReference type="OrthoDB" id="678007at2759"/>
<dbReference type="EMBL" id="JAATIQ010000201">
    <property type="protein sequence ID" value="KAF4370942.1"/>
    <property type="molecule type" value="Genomic_DNA"/>
</dbReference>
<dbReference type="Proteomes" id="UP000525078">
    <property type="component" value="Unassembled WGS sequence"/>
</dbReference>
<sequence length="101" mass="10584">MEEIRSSSSASPPPTTTTIAGGGDNNNNNKSSMGAKKGCLSFIVSLKESFCYMKASIFGLAKKVSAKNEREASEAELKAAKMQVEAADAAEHAKAKIQKSA</sequence>